<organism evidence="1">
    <name type="scientific">Manihot esculenta</name>
    <name type="common">Cassava</name>
    <name type="synonym">Jatropha manihot</name>
    <dbReference type="NCBI Taxonomy" id="3983"/>
    <lineage>
        <taxon>Eukaryota</taxon>
        <taxon>Viridiplantae</taxon>
        <taxon>Streptophyta</taxon>
        <taxon>Embryophyta</taxon>
        <taxon>Tracheophyta</taxon>
        <taxon>Spermatophyta</taxon>
        <taxon>Magnoliopsida</taxon>
        <taxon>eudicotyledons</taxon>
        <taxon>Gunneridae</taxon>
        <taxon>Pentapetalae</taxon>
        <taxon>rosids</taxon>
        <taxon>fabids</taxon>
        <taxon>Malpighiales</taxon>
        <taxon>Euphorbiaceae</taxon>
        <taxon>Crotonoideae</taxon>
        <taxon>Manihoteae</taxon>
        <taxon>Manihot</taxon>
    </lineage>
</organism>
<proteinExistence type="predicted"/>
<evidence type="ECO:0000313" key="1">
    <source>
        <dbReference type="EMBL" id="OAY56196.1"/>
    </source>
</evidence>
<dbReference type="AlphaFoldDB" id="A0A2C9W9H6"/>
<protein>
    <submittedName>
        <fullName evidence="1">Uncharacterized protein</fullName>
    </submittedName>
</protein>
<reference evidence="1" key="1">
    <citation type="submission" date="2016-02" db="EMBL/GenBank/DDBJ databases">
        <title>WGS assembly of Manihot esculenta.</title>
        <authorList>
            <person name="Bredeson J.V."/>
            <person name="Prochnik S.E."/>
            <person name="Lyons J.B."/>
            <person name="Schmutz J."/>
            <person name="Grimwood J."/>
            <person name="Vrebalov J."/>
            <person name="Bart R.S."/>
            <person name="Amuge T."/>
            <person name="Ferguson M.E."/>
            <person name="Green R."/>
            <person name="Putnam N."/>
            <person name="Stites J."/>
            <person name="Rounsley S."/>
            <person name="Rokhsar D.S."/>
        </authorList>
    </citation>
    <scope>NUCLEOTIDE SEQUENCE [LARGE SCALE GENOMIC DNA]</scope>
    <source>
        <tissue evidence="1">Leaf</tissue>
    </source>
</reference>
<dbReference type="EMBL" id="CM004389">
    <property type="protein sequence ID" value="OAY56196.1"/>
    <property type="molecule type" value="Genomic_DNA"/>
</dbReference>
<sequence length="47" mass="5605">MCVLFRLLAHAKVESVKSKEAAEQRRLKKKSWFPFRWFVGPTIFSCF</sequence>
<name>A0A2C9W9H6_MANES</name>
<accession>A0A2C9W9H6</accession>
<gene>
    <name evidence="1" type="ORF">MANES_03G209700</name>
</gene>